<feature type="compositionally biased region" description="Polar residues" evidence="1">
    <location>
        <begin position="126"/>
        <end position="153"/>
    </location>
</feature>
<dbReference type="OrthoDB" id="2416293at2759"/>
<protein>
    <submittedName>
        <fullName evidence="4">Uncharacterized protein</fullName>
    </submittedName>
</protein>
<feature type="signal peptide" evidence="3">
    <location>
        <begin position="1"/>
        <end position="23"/>
    </location>
</feature>
<dbReference type="AlphaFoldDB" id="A0A9P6U9M9"/>
<evidence type="ECO:0000256" key="2">
    <source>
        <dbReference type="SAM" id="Phobius"/>
    </source>
</evidence>
<keyword evidence="2" id="KW-0812">Transmembrane</keyword>
<feature type="compositionally biased region" description="Low complexity" evidence="1">
    <location>
        <begin position="154"/>
        <end position="171"/>
    </location>
</feature>
<keyword evidence="2" id="KW-1133">Transmembrane helix</keyword>
<keyword evidence="2" id="KW-0472">Membrane</keyword>
<organism evidence="4 5">
    <name type="scientific">Actinomortierella ambigua</name>
    <dbReference type="NCBI Taxonomy" id="1343610"/>
    <lineage>
        <taxon>Eukaryota</taxon>
        <taxon>Fungi</taxon>
        <taxon>Fungi incertae sedis</taxon>
        <taxon>Mucoromycota</taxon>
        <taxon>Mortierellomycotina</taxon>
        <taxon>Mortierellomycetes</taxon>
        <taxon>Mortierellales</taxon>
        <taxon>Mortierellaceae</taxon>
        <taxon>Actinomortierella</taxon>
    </lineage>
</organism>
<feature type="region of interest" description="Disordered" evidence="1">
    <location>
        <begin position="209"/>
        <end position="273"/>
    </location>
</feature>
<sequence length="273" mass="28631">MHISSSLLGVATIALALSSRASAQAEIPEGATVTVTYVNDGNIVIATDELSLNTCLPSEAAFNPYSYINFDPNNATINFYKDSNCNDAAFALDGYYGGYPGKARSLKWVGYSMDQRGELLVGTEFHSGTQNPGGNPETNGQAGNPGNTDSSNLGTGPSTTPGDGSKSDTTSSSTFFGGVVGSLIVLSIGGVVFWKTAGKKMVADKGKGVLPYNRVGAGGGGRGDDILLSSSGRRDHNSFELGDEYDEDDEEDHSRRPRSGRGGGRYRDDDDQV</sequence>
<evidence type="ECO:0000256" key="1">
    <source>
        <dbReference type="SAM" id="MobiDB-lite"/>
    </source>
</evidence>
<comment type="caution">
    <text evidence="4">The sequence shown here is derived from an EMBL/GenBank/DDBJ whole genome shotgun (WGS) entry which is preliminary data.</text>
</comment>
<dbReference type="Proteomes" id="UP000807716">
    <property type="component" value="Unassembled WGS sequence"/>
</dbReference>
<name>A0A9P6U9M9_9FUNG</name>
<keyword evidence="5" id="KW-1185">Reference proteome</keyword>
<evidence type="ECO:0000313" key="5">
    <source>
        <dbReference type="Proteomes" id="UP000807716"/>
    </source>
</evidence>
<dbReference type="EMBL" id="JAAAJB010000112">
    <property type="protein sequence ID" value="KAG0265624.1"/>
    <property type="molecule type" value="Genomic_DNA"/>
</dbReference>
<evidence type="ECO:0000256" key="3">
    <source>
        <dbReference type="SAM" id="SignalP"/>
    </source>
</evidence>
<feature type="transmembrane region" description="Helical" evidence="2">
    <location>
        <begin position="175"/>
        <end position="194"/>
    </location>
</feature>
<feature type="region of interest" description="Disordered" evidence="1">
    <location>
        <begin position="124"/>
        <end position="171"/>
    </location>
</feature>
<proteinExistence type="predicted"/>
<reference evidence="4" key="1">
    <citation type="journal article" date="2020" name="Fungal Divers.">
        <title>Resolving the Mortierellaceae phylogeny through synthesis of multi-gene phylogenetics and phylogenomics.</title>
        <authorList>
            <person name="Vandepol N."/>
            <person name="Liber J."/>
            <person name="Desiro A."/>
            <person name="Na H."/>
            <person name="Kennedy M."/>
            <person name="Barry K."/>
            <person name="Grigoriev I.V."/>
            <person name="Miller A.N."/>
            <person name="O'Donnell K."/>
            <person name="Stajich J.E."/>
            <person name="Bonito G."/>
        </authorList>
    </citation>
    <scope>NUCLEOTIDE SEQUENCE</scope>
    <source>
        <strain evidence="4">BC1065</strain>
    </source>
</reference>
<evidence type="ECO:0000313" key="4">
    <source>
        <dbReference type="EMBL" id="KAG0265624.1"/>
    </source>
</evidence>
<feature type="compositionally biased region" description="Acidic residues" evidence="1">
    <location>
        <begin position="241"/>
        <end position="251"/>
    </location>
</feature>
<accession>A0A9P6U9M9</accession>
<keyword evidence="3" id="KW-0732">Signal</keyword>
<feature type="chain" id="PRO_5040153085" evidence="3">
    <location>
        <begin position="24"/>
        <end position="273"/>
    </location>
</feature>
<gene>
    <name evidence="4" type="ORF">DFQ27_000499</name>
</gene>